<keyword evidence="1" id="KW-0677">Repeat</keyword>
<evidence type="ECO:0000259" key="5">
    <source>
        <dbReference type="Pfam" id="PF25019"/>
    </source>
</evidence>
<protein>
    <submittedName>
        <fullName evidence="6">Putative P-loop containing nucleoside triphosphate hydrolase, leucine-rich repeat domain, L</fullName>
    </submittedName>
</protein>
<name>A0A2P6PQ32_ROSCH</name>
<dbReference type="Pfam" id="PF23559">
    <property type="entry name" value="WHD_DRP"/>
    <property type="match status" value="1"/>
</dbReference>
<dbReference type="InterPro" id="IPR044974">
    <property type="entry name" value="Disease_R_plants"/>
</dbReference>
<accession>A0A2P6PQ32</accession>
<dbReference type="Pfam" id="PF25019">
    <property type="entry name" value="LRR_R13L1-DRL21"/>
    <property type="match status" value="1"/>
</dbReference>
<keyword evidence="6" id="KW-0378">Hydrolase</keyword>
<feature type="domain" description="R13L1/DRL21-like LRR repeat region" evidence="5">
    <location>
        <begin position="432"/>
        <end position="539"/>
    </location>
</feature>
<dbReference type="InterPro" id="IPR002182">
    <property type="entry name" value="NB-ARC"/>
</dbReference>
<dbReference type="PRINTS" id="PR00364">
    <property type="entry name" value="DISEASERSIST"/>
</dbReference>
<evidence type="ECO:0000256" key="2">
    <source>
        <dbReference type="ARBA" id="ARBA00022821"/>
    </source>
</evidence>
<dbReference type="Gene3D" id="3.40.50.300">
    <property type="entry name" value="P-loop containing nucleotide triphosphate hydrolases"/>
    <property type="match status" value="1"/>
</dbReference>
<dbReference type="GO" id="GO:0098542">
    <property type="term" value="P:defense response to other organism"/>
    <property type="evidence" value="ECO:0007669"/>
    <property type="project" value="TreeGrafter"/>
</dbReference>
<evidence type="ECO:0000313" key="6">
    <source>
        <dbReference type="EMBL" id="PRQ24038.1"/>
    </source>
</evidence>
<dbReference type="Gene3D" id="3.80.10.10">
    <property type="entry name" value="Ribonuclease Inhibitor"/>
    <property type="match status" value="1"/>
</dbReference>
<dbReference type="Pfam" id="PF00931">
    <property type="entry name" value="NB-ARC"/>
    <property type="match status" value="1"/>
</dbReference>
<evidence type="ECO:0000256" key="1">
    <source>
        <dbReference type="ARBA" id="ARBA00022737"/>
    </source>
</evidence>
<proteinExistence type="predicted"/>
<dbReference type="InterPro" id="IPR056789">
    <property type="entry name" value="LRR_R13L1-DRL21"/>
</dbReference>
<feature type="domain" description="Disease resistance protein winged helix" evidence="4">
    <location>
        <begin position="204"/>
        <end position="244"/>
    </location>
</feature>
<dbReference type="InterPro" id="IPR042197">
    <property type="entry name" value="Apaf_helical"/>
</dbReference>
<keyword evidence="7" id="KW-1185">Reference proteome</keyword>
<dbReference type="Gramene" id="PRQ24038">
    <property type="protein sequence ID" value="PRQ24038"/>
    <property type="gene ID" value="RchiOBHm_Chr6g0268001"/>
</dbReference>
<evidence type="ECO:0000259" key="3">
    <source>
        <dbReference type="Pfam" id="PF00931"/>
    </source>
</evidence>
<dbReference type="SUPFAM" id="SSF52540">
    <property type="entry name" value="P-loop containing nucleoside triphosphate hydrolases"/>
    <property type="match status" value="1"/>
</dbReference>
<dbReference type="Gene3D" id="1.10.8.430">
    <property type="entry name" value="Helical domain of apoptotic protease-activating factors"/>
    <property type="match status" value="1"/>
</dbReference>
<reference evidence="6 7" key="1">
    <citation type="journal article" date="2018" name="Nat. Genet.">
        <title>The Rosa genome provides new insights in the design of modern roses.</title>
        <authorList>
            <person name="Bendahmane M."/>
        </authorList>
    </citation>
    <scope>NUCLEOTIDE SEQUENCE [LARGE SCALE GENOMIC DNA]</scope>
    <source>
        <strain evidence="7">cv. Old Blush</strain>
    </source>
</reference>
<dbReference type="SUPFAM" id="SSF52058">
    <property type="entry name" value="L domain-like"/>
    <property type="match status" value="1"/>
</dbReference>
<dbReference type="GO" id="GO:0016787">
    <property type="term" value="F:hydrolase activity"/>
    <property type="evidence" value="ECO:0007669"/>
    <property type="project" value="UniProtKB-KW"/>
</dbReference>
<gene>
    <name evidence="6" type="ORF">RchiOBHm_Chr6g0268001</name>
</gene>
<dbReference type="EMBL" id="PDCK01000044">
    <property type="protein sequence ID" value="PRQ24038.1"/>
    <property type="molecule type" value="Genomic_DNA"/>
</dbReference>
<dbReference type="PANTHER" id="PTHR23155">
    <property type="entry name" value="DISEASE RESISTANCE PROTEIN RP"/>
    <property type="match status" value="1"/>
</dbReference>
<dbReference type="GO" id="GO:0043531">
    <property type="term" value="F:ADP binding"/>
    <property type="evidence" value="ECO:0007669"/>
    <property type="project" value="InterPro"/>
</dbReference>
<organism evidence="6 7">
    <name type="scientific">Rosa chinensis</name>
    <name type="common">China rose</name>
    <dbReference type="NCBI Taxonomy" id="74649"/>
    <lineage>
        <taxon>Eukaryota</taxon>
        <taxon>Viridiplantae</taxon>
        <taxon>Streptophyta</taxon>
        <taxon>Embryophyta</taxon>
        <taxon>Tracheophyta</taxon>
        <taxon>Spermatophyta</taxon>
        <taxon>Magnoliopsida</taxon>
        <taxon>eudicotyledons</taxon>
        <taxon>Gunneridae</taxon>
        <taxon>Pentapetalae</taxon>
        <taxon>rosids</taxon>
        <taxon>fabids</taxon>
        <taxon>Rosales</taxon>
        <taxon>Rosaceae</taxon>
        <taxon>Rosoideae</taxon>
        <taxon>Rosoideae incertae sedis</taxon>
        <taxon>Rosa</taxon>
    </lineage>
</organism>
<evidence type="ECO:0000259" key="4">
    <source>
        <dbReference type="Pfam" id="PF23559"/>
    </source>
</evidence>
<feature type="domain" description="NB-ARC" evidence="3">
    <location>
        <begin position="1"/>
        <end position="113"/>
    </location>
</feature>
<dbReference type="InterPro" id="IPR058922">
    <property type="entry name" value="WHD_DRP"/>
</dbReference>
<dbReference type="PANTHER" id="PTHR23155:SF1221">
    <property type="entry name" value="OS11G0481150 PROTEIN"/>
    <property type="match status" value="1"/>
</dbReference>
<sequence length="551" mass="62934">MWVHVSKDYDVVKIMKSMLECATRKVCKLSHEDVIRNQFEVVLNKKFLLVLDDVWNEAPHDWDDFKLLFRLAHPGSRVIVTTRSTTVSSIVTSNGDILCLDILSHDHCWGIIKHGLRTNVEQRPDLKEIGVKLAEKCKGVPLVAKVIGDYLHIKSDQREWDSLLNCDLLNLAADDNNLYNVLKLSYDHLPADLKRCFTYCSVIPHCQRVKVQDLIQMWAAQGFIQAQGARRIDEIGMEYLLVSANFCLCVDDMSRFLNVSSTVRHVCLLYQVDDSEVLADLFKKCCTYKKLRTFMLVSDLVQPPRGLLESELFEKFFQSFHLLRVLDLSGSGIRRLSNSVGNNTCLHYLNLCGTRIKVLPEGVGNLIGLETFNLLDGPSIVEWPSNFEKLTKLRHLYYNKQGNGNMPRALGKLTRLETLHTFVVKSEEGYEIEELKDMNCLCGSILIRGLENVKDFHKAKAALLENKKFLDKLELQWAQQREPTDETMNVDKEVLRGLKPHNRLTELEIKAYHGASLPDLLGNASCKLEKLVIDSCVELRFRAALSLYHCP</sequence>
<dbReference type="InterPro" id="IPR032675">
    <property type="entry name" value="LRR_dom_sf"/>
</dbReference>
<evidence type="ECO:0000313" key="7">
    <source>
        <dbReference type="Proteomes" id="UP000238479"/>
    </source>
</evidence>
<comment type="caution">
    <text evidence="6">The sequence shown here is derived from an EMBL/GenBank/DDBJ whole genome shotgun (WGS) entry which is preliminary data.</text>
</comment>
<dbReference type="Proteomes" id="UP000238479">
    <property type="component" value="Chromosome 6"/>
</dbReference>
<dbReference type="InterPro" id="IPR027417">
    <property type="entry name" value="P-loop_NTPase"/>
</dbReference>
<dbReference type="AlphaFoldDB" id="A0A2P6PQ32"/>
<keyword evidence="2" id="KW-0611">Plant defense</keyword>